<accession>A0AAV5UZ55</accession>
<feature type="domain" description="C2H2-type" evidence="2">
    <location>
        <begin position="63"/>
        <end position="89"/>
    </location>
</feature>
<comment type="caution">
    <text evidence="3">The sequence shown here is derived from an EMBL/GenBank/DDBJ whole genome shotgun (WGS) entry which is preliminary data.</text>
</comment>
<evidence type="ECO:0000313" key="4">
    <source>
        <dbReference type="Proteomes" id="UP001432322"/>
    </source>
</evidence>
<keyword evidence="4" id="KW-1185">Reference proteome</keyword>
<feature type="region of interest" description="Disordered" evidence="1">
    <location>
        <begin position="149"/>
        <end position="204"/>
    </location>
</feature>
<feature type="region of interest" description="Disordered" evidence="1">
    <location>
        <begin position="334"/>
        <end position="368"/>
    </location>
</feature>
<evidence type="ECO:0000256" key="1">
    <source>
        <dbReference type="SAM" id="MobiDB-lite"/>
    </source>
</evidence>
<dbReference type="InterPro" id="IPR055987">
    <property type="entry name" value="DUF7565"/>
</dbReference>
<protein>
    <recommendedName>
        <fullName evidence="2">C2H2-type domain-containing protein</fullName>
    </recommendedName>
</protein>
<feature type="domain" description="C2H2-type" evidence="2">
    <location>
        <begin position="253"/>
        <end position="277"/>
    </location>
</feature>
<organism evidence="3 4">
    <name type="scientific">Pristionchus fissidentatus</name>
    <dbReference type="NCBI Taxonomy" id="1538716"/>
    <lineage>
        <taxon>Eukaryota</taxon>
        <taxon>Metazoa</taxon>
        <taxon>Ecdysozoa</taxon>
        <taxon>Nematoda</taxon>
        <taxon>Chromadorea</taxon>
        <taxon>Rhabditida</taxon>
        <taxon>Rhabditina</taxon>
        <taxon>Diplogasteromorpha</taxon>
        <taxon>Diplogasteroidea</taxon>
        <taxon>Neodiplogasteridae</taxon>
        <taxon>Pristionchus</taxon>
    </lineage>
</organism>
<evidence type="ECO:0000259" key="2">
    <source>
        <dbReference type="SMART" id="SM00355"/>
    </source>
</evidence>
<feature type="domain" description="C2H2-type" evidence="2">
    <location>
        <begin position="95"/>
        <end position="119"/>
    </location>
</feature>
<evidence type="ECO:0000313" key="3">
    <source>
        <dbReference type="EMBL" id="GMT11034.1"/>
    </source>
</evidence>
<feature type="compositionally biased region" description="Basic and acidic residues" evidence="1">
    <location>
        <begin position="350"/>
        <end position="361"/>
    </location>
</feature>
<gene>
    <name evidence="3" type="ORF">PFISCL1PPCAC_2331</name>
</gene>
<dbReference type="Pfam" id="PF24446">
    <property type="entry name" value="DUF7565"/>
    <property type="match status" value="1"/>
</dbReference>
<feature type="non-terminal residue" evidence="3">
    <location>
        <position position="1"/>
    </location>
</feature>
<feature type="domain" description="C2H2-type" evidence="2">
    <location>
        <begin position="283"/>
        <end position="308"/>
    </location>
</feature>
<dbReference type="Gene3D" id="3.30.160.60">
    <property type="entry name" value="Classic Zinc Finger"/>
    <property type="match status" value="1"/>
</dbReference>
<reference evidence="3" key="1">
    <citation type="submission" date="2023-10" db="EMBL/GenBank/DDBJ databases">
        <title>Genome assembly of Pristionchus species.</title>
        <authorList>
            <person name="Yoshida K."/>
            <person name="Sommer R.J."/>
        </authorList>
    </citation>
    <scope>NUCLEOTIDE SEQUENCE</scope>
    <source>
        <strain evidence="3">RS5133</strain>
    </source>
</reference>
<dbReference type="Proteomes" id="UP001432322">
    <property type="component" value="Unassembled WGS sequence"/>
</dbReference>
<name>A0AAV5UZ55_9BILA</name>
<sequence length="407" mass="45929">FRLDLSSAGLVPTLIHCFDHTIQWWKWELEETSRMDTLPSSSLLNFLPFASSLSTMDTSQAFLTCRECPPDALKYVSIEELECHICSDHMQFFPYECEKCRFGRFPTLYAYTMHCRDEHKMTEFYVKYKYNEETERRMAEAKTRVCLSLTTPPTMTKESHKRIKLDIDEDGRDERAGSTVIDSPSPSSSSSGPNAIDVVNDEPLEHPKIPSIKLKSLTARDYQLLLGGGHSGHHSSTSSSNSSNASTKAKSMVTCQMCGISVSNQRSSLVYHANTKHIKLDLYQCKICGKNWNTIAKSDVLKHVKAVHGGDENMIIDNRKNLCNELRHYTQQCFPPSASKPRGRPPLGVMRKEGDDREKTPSDNGIELGEDIDLEQLFDAPTDQILQFANQQYQKSVEASETPAIEA</sequence>
<proteinExistence type="predicted"/>
<dbReference type="EMBL" id="BTSY01000001">
    <property type="protein sequence ID" value="GMT11034.1"/>
    <property type="molecule type" value="Genomic_DNA"/>
</dbReference>
<dbReference type="InterPro" id="IPR013087">
    <property type="entry name" value="Znf_C2H2_type"/>
</dbReference>
<dbReference type="AlphaFoldDB" id="A0AAV5UZ55"/>
<dbReference type="SMART" id="SM00355">
    <property type="entry name" value="ZnF_C2H2"/>
    <property type="match status" value="4"/>
</dbReference>